<gene>
    <name evidence="2" type="ORF">DFR29_10636</name>
</gene>
<dbReference type="RefSeq" id="WP_133818648.1">
    <property type="nucleotide sequence ID" value="NZ_SNZH01000006.1"/>
</dbReference>
<feature type="chain" id="PRO_5021013822" evidence="1">
    <location>
        <begin position="22"/>
        <end position="862"/>
    </location>
</feature>
<name>A0A4R6YY12_9GAMM</name>
<evidence type="ECO:0000256" key="1">
    <source>
        <dbReference type="SAM" id="SignalP"/>
    </source>
</evidence>
<dbReference type="AlphaFoldDB" id="A0A4R6YY12"/>
<proteinExistence type="predicted"/>
<feature type="signal peptide" evidence="1">
    <location>
        <begin position="1"/>
        <end position="21"/>
    </location>
</feature>
<evidence type="ECO:0000313" key="3">
    <source>
        <dbReference type="Proteomes" id="UP000295293"/>
    </source>
</evidence>
<accession>A0A4R6YY12</accession>
<keyword evidence="3" id="KW-1185">Reference proteome</keyword>
<keyword evidence="1" id="KW-0732">Signal</keyword>
<reference evidence="2 3" key="1">
    <citation type="submission" date="2019-03" db="EMBL/GenBank/DDBJ databases">
        <title>Genomic Encyclopedia of Type Strains, Phase IV (KMG-IV): sequencing the most valuable type-strain genomes for metagenomic binning, comparative biology and taxonomic classification.</title>
        <authorList>
            <person name="Goeker M."/>
        </authorList>
    </citation>
    <scope>NUCLEOTIDE SEQUENCE [LARGE SCALE GENOMIC DNA]</scope>
    <source>
        <strain evidence="2 3">DSM 21667</strain>
    </source>
</reference>
<protein>
    <submittedName>
        <fullName evidence="2">ELWxxDGT repeat protein</fullName>
    </submittedName>
</protein>
<comment type="caution">
    <text evidence="2">The sequence shown here is derived from an EMBL/GenBank/DDBJ whole genome shotgun (WGS) entry which is preliminary data.</text>
</comment>
<sequence length="862" mass="90272">MRPSYAFMLLAGLLPAPSAPAGTVPDLQRTLVKDILGPQPMRQGSSPQHFRTIGPHVYFQANAPATGIELYRTDGTAGGLELVADINPGAGMSSPYVIGAAGQKAIVLAGSSSGQQFWSVSASEPLQQLTNINWPTPPLSGAVFEVAQVGSRLLWTSASPGPLWSSDGSAAGTGPVALPAQFPPVRQGCSLPNAAVLAAETAAGVALASSDGLTATFIAEAAGARQGPEYFNTLARFRLELDSVCYFLWERQSGGWTLWRSDGTSAGTHEFAGSATGIPLGVQTLNQQLYIFDRVGNQVRLQRSSAAQPQPQLVSNSPVTNGFDSPMPARVGNYLVFMAREAISGGLLLFRTDGTAGGTQPVLSTPIGGSFHVLGQKVFVDLGNAWNAVDVSNGATTPIGPFLPKMSAALGNVLIGQGEDGYGTEVWISDGTASGTRRLHDVWPDNPDGLSALRLRRNSQALGNRLYFVANEPPGGPLSAVGGLWRTDGTDAGTQPLPRSLYNNRLASGPQALGDDLLFQTSGNFADPIEVFRVNSDFSAVTLLRSGNVSAYMQPIGNGETVVFSCGVGGAFCVMRESDTAMTVLNNGPAAPNNVPIGSIGNVAIFATPTNELWRSDATAPGTFRLNTHRKVEEDSRYASTVFNGKLYFASCTSSSNTECGLNFTDGTVAGTGYVRPLPVGVTAAAVNLGNRMLFALTGPGNTPVQLWSSDGSDSGTQMLWSETNFYWPELVVVDGYAHLNPACHTCATPHLVSDGSVAGTHGLPMPATHVPAAGFLAALQNQVVVFRCSSAASGTELCATDPAGTAVATVPDIAPYDASSWPMVLGQVGGTVYFGASDRRHGFELWQMRIWTDALFADSFQ</sequence>
<dbReference type="SUPFAM" id="SSF75011">
    <property type="entry name" value="3-carboxy-cis,cis-mucoante lactonizing enzyme"/>
    <property type="match status" value="1"/>
</dbReference>
<organism evidence="2 3">
    <name type="scientific">Tahibacter aquaticus</name>
    <dbReference type="NCBI Taxonomy" id="520092"/>
    <lineage>
        <taxon>Bacteria</taxon>
        <taxon>Pseudomonadati</taxon>
        <taxon>Pseudomonadota</taxon>
        <taxon>Gammaproteobacteria</taxon>
        <taxon>Lysobacterales</taxon>
        <taxon>Rhodanobacteraceae</taxon>
        <taxon>Tahibacter</taxon>
    </lineage>
</organism>
<dbReference type="Proteomes" id="UP000295293">
    <property type="component" value="Unassembled WGS sequence"/>
</dbReference>
<dbReference type="OrthoDB" id="5242130at2"/>
<dbReference type="EMBL" id="SNZH01000006">
    <property type="protein sequence ID" value="TDR43894.1"/>
    <property type="molecule type" value="Genomic_DNA"/>
</dbReference>
<evidence type="ECO:0000313" key="2">
    <source>
        <dbReference type="EMBL" id="TDR43894.1"/>
    </source>
</evidence>